<evidence type="ECO:0000313" key="2">
    <source>
        <dbReference type="EMBL" id="CAK9006429.1"/>
    </source>
</evidence>
<dbReference type="SUPFAM" id="SSF51905">
    <property type="entry name" value="FAD/NAD(P)-binding domain"/>
    <property type="match status" value="1"/>
</dbReference>
<feature type="domain" description="Amine oxidase" evidence="1">
    <location>
        <begin position="112"/>
        <end position="435"/>
    </location>
</feature>
<comment type="caution">
    <text evidence="2">The sequence shown here is derived from an EMBL/GenBank/DDBJ whole genome shotgun (WGS) entry which is preliminary data.</text>
</comment>
<dbReference type="Gene3D" id="3.50.50.60">
    <property type="entry name" value="FAD/NAD(P)-binding domain"/>
    <property type="match status" value="1"/>
</dbReference>
<dbReference type="InterPro" id="IPR002937">
    <property type="entry name" value="Amino_oxidase"/>
</dbReference>
<name>A0ABP0IWK5_9DINO</name>
<keyword evidence="3" id="KW-1185">Reference proteome</keyword>
<dbReference type="PANTHER" id="PTHR42923:SF17">
    <property type="entry name" value="AMINE OXIDASE DOMAIN-CONTAINING PROTEIN"/>
    <property type="match status" value="1"/>
</dbReference>
<dbReference type="Proteomes" id="UP001642464">
    <property type="component" value="Unassembled WGS sequence"/>
</dbReference>
<accession>A0ABP0IWK5</accession>
<proteinExistence type="predicted"/>
<dbReference type="Pfam" id="PF01593">
    <property type="entry name" value="Amino_oxidase"/>
    <property type="match status" value="1"/>
</dbReference>
<dbReference type="InterPro" id="IPR050464">
    <property type="entry name" value="Zeta_carotene_desat/Oxidored"/>
</dbReference>
<protein>
    <submittedName>
        <fullName evidence="2">8-desaturase</fullName>
    </submittedName>
</protein>
<dbReference type="PANTHER" id="PTHR42923">
    <property type="entry name" value="PROTOPORPHYRINOGEN OXIDASE"/>
    <property type="match status" value="1"/>
</dbReference>
<sequence>MANADSGGGGGLDDVPRVIASPALVQSMLDSAQVAKPVVARALGLLGRLREALGIDRFLRMVALLQRHFSLSSKKVVAAGALAAGAAYFASQGNKNRRKHKARRVAVVGSGIAGMGAAWALNRAGVDVVLYEKKPKVGGNAKNMTWDVDGEKVETGLAVLAWPDKMFHNYNCLIEDLGVEKLQHDMKFFVGERDAAGKVTCAFAHGRPGWEPDAAIKEDLRKWDQLYQFVKRVNAFFSPCSVPSMYRVSMLNPLNLIPLRTLCRLYGISDRFWEFVFVPIHTSTFLEIEMDTVPALMAELLNEIVPFTETPNMRTWKTHSYDTLRKMSLELPKDNVRTSCGVESVRYIPRANPEDGFDVKVLDEDDEEHTYDAVIFACSAQAMNRILHGKGQPLPGQPLLPNQANGLNNNTVMSSWKRWFLNGLETTLLSHTLYTTDRDKTFERGTAHTNATAVFPDEFKAEILDEYCNYIEVDARNPRNLENSFVISSWAPTMQAPHLRGKLPMMVTYNADKKLENVETEWVSTSREAHPCLTMKQLASSTTCWPMLQGARNGQTYFCGSAVLPANGHDMSFLSGLVAANELGAPYPFSHDPVATGDFERMRKLMLWFWA</sequence>
<dbReference type="EMBL" id="CAXAMM010005212">
    <property type="protein sequence ID" value="CAK9006429.1"/>
    <property type="molecule type" value="Genomic_DNA"/>
</dbReference>
<evidence type="ECO:0000259" key="1">
    <source>
        <dbReference type="Pfam" id="PF01593"/>
    </source>
</evidence>
<evidence type="ECO:0000313" key="3">
    <source>
        <dbReference type="Proteomes" id="UP001642464"/>
    </source>
</evidence>
<reference evidence="2 3" key="1">
    <citation type="submission" date="2024-02" db="EMBL/GenBank/DDBJ databases">
        <authorList>
            <person name="Chen Y."/>
            <person name="Shah S."/>
            <person name="Dougan E. K."/>
            <person name="Thang M."/>
            <person name="Chan C."/>
        </authorList>
    </citation>
    <scope>NUCLEOTIDE SEQUENCE [LARGE SCALE GENOMIC DNA]</scope>
</reference>
<dbReference type="PRINTS" id="PR00419">
    <property type="entry name" value="ADXRDTASE"/>
</dbReference>
<organism evidence="2 3">
    <name type="scientific">Durusdinium trenchii</name>
    <dbReference type="NCBI Taxonomy" id="1381693"/>
    <lineage>
        <taxon>Eukaryota</taxon>
        <taxon>Sar</taxon>
        <taxon>Alveolata</taxon>
        <taxon>Dinophyceae</taxon>
        <taxon>Suessiales</taxon>
        <taxon>Symbiodiniaceae</taxon>
        <taxon>Durusdinium</taxon>
    </lineage>
</organism>
<dbReference type="InterPro" id="IPR036188">
    <property type="entry name" value="FAD/NAD-bd_sf"/>
</dbReference>
<gene>
    <name evidence="2" type="ORF">SCF082_LOCUS9017</name>
</gene>